<gene>
    <name evidence="3" type="ORF">BDV95DRAFT_616022</name>
</gene>
<dbReference type="EMBL" id="JAADJZ010000005">
    <property type="protein sequence ID" value="KAF2874752.1"/>
    <property type="molecule type" value="Genomic_DNA"/>
</dbReference>
<proteinExistence type="predicted"/>
<reference evidence="3 4" key="1">
    <citation type="submission" date="2020-01" db="EMBL/GenBank/DDBJ databases">
        <authorList>
            <consortium name="DOE Joint Genome Institute"/>
            <person name="Haridas S."/>
            <person name="Albert R."/>
            <person name="Binder M."/>
            <person name="Bloem J."/>
            <person name="Labutti K."/>
            <person name="Salamov A."/>
            <person name="Andreopoulos B."/>
            <person name="Baker S.E."/>
            <person name="Barry K."/>
            <person name="Bills G."/>
            <person name="Bluhm B.H."/>
            <person name="Cannon C."/>
            <person name="Castanera R."/>
            <person name="Culley D.E."/>
            <person name="Daum C."/>
            <person name="Ezra D."/>
            <person name="Gonzalez J.B."/>
            <person name="Henrissat B."/>
            <person name="Kuo A."/>
            <person name="Liang C."/>
            <person name="Lipzen A."/>
            <person name="Lutzoni F."/>
            <person name="Magnuson J."/>
            <person name="Mondo S."/>
            <person name="Nolan M."/>
            <person name="Ohm R."/>
            <person name="Pangilinan J."/>
            <person name="Park H.-J.H."/>
            <person name="Ramirez L."/>
            <person name="Alfaro M."/>
            <person name="Sun H."/>
            <person name="Tritt A."/>
            <person name="Yoshinaga Y."/>
            <person name="Zwiers L.-H.L."/>
            <person name="Turgeon B.G."/>
            <person name="Goodwin S.B."/>
            <person name="Spatafora J.W."/>
            <person name="Crous P.W."/>
            <person name="Grigoriev I.V."/>
        </authorList>
    </citation>
    <scope>NUCLEOTIDE SEQUENCE [LARGE SCALE GENOMIC DNA]</scope>
    <source>
        <strain evidence="3 4">CBS 611.86</strain>
    </source>
</reference>
<feature type="region of interest" description="Disordered" evidence="2">
    <location>
        <begin position="537"/>
        <end position="578"/>
    </location>
</feature>
<name>A0A7C8IE56_9PLEO</name>
<evidence type="ECO:0000256" key="1">
    <source>
        <dbReference type="SAM" id="Coils"/>
    </source>
</evidence>
<dbReference type="AlphaFoldDB" id="A0A7C8IE56"/>
<dbReference type="Proteomes" id="UP000481861">
    <property type="component" value="Unassembled WGS sequence"/>
</dbReference>
<protein>
    <submittedName>
        <fullName evidence="3">Uncharacterized protein</fullName>
    </submittedName>
</protein>
<feature type="coiled-coil region" evidence="1">
    <location>
        <begin position="414"/>
        <end position="441"/>
    </location>
</feature>
<feature type="coiled-coil region" evidence="1">
    <location>
        <begin position="470"/>
        <end position="533"/>
    </location>
</feature>
<keyword evidence="4" id="KW-1185">Reference proteome</keyword>
<comment type="caution">
    <text evidence="3">The sequence shown here is derived from an EMBL/GenBank/DDBJ whole genome shotgun (WGS) entry which is preliminary data.</text>
</comment>
<evidence type="ECO:0000256" key="2">
    <source>
        <dbReference type="SAM" id="MobiDB-lite"/>
    </source>
</evidence>
<evidence type="ECO:0000313" key="4">
    <source>
        <dbReference type="Proteomes" id="UP000481861"/>
    </source>
</evidence>
<organism evidence="3 4">
    <name type="scientific">Massariosphaeria phaeospora</name>
    <dbReference type="NCBI Taxonomy" id="100035"/>
    <lineage>
        <taxon>Eukaryota</taxon>
        <taxon>Fungi</taxon>
        <taxon>Dikarya</taxon>
        <taxon>Ascomycota</taxon>
        <taxon>Pezizomycotina</taxon>
        <taxon>Dothideomycetes</taxon>
        <taxon>Pleosporomycetidae</taxon>
        <taxon>Pleosporales</taxon>
        <taxon>Pleosporales incertae sedis</taxon>
        <taxon>Massariosphaeria</taxon>
    </lineage>
</organism>
<feature type="coiled-coil region" evidence="1">
    <location>
        <begin position="137"/>
        <end position="345"/>
    </location>
</feature>
<sequence>MFLVRLFLWLLKLILWILGTVFLFAGLVFCMAHLHKACCHRPPLKHTKRLRTELSELHAKHTEHVNSSVASIEQLQADKAIEIDTLRKTVARLEDARASLEAAKDEEIAALKAKKSELAKTFSHVCEQMRAYRVNEVAGVQKNVTRLEDQLKAAKTAAKLQMGEHGVKEENMRKQFVGEVAGMQARNQQLEKENAGLKEHNAALEACVDSGDKQLARRVRQLQELHARCQTQEREAERAARELRGTVQELQTSRDNWKRNTDVLNGKLERQSKAAEEEKHELACALEEMKMDRVVLQSQVNTLQSDMQVQSQASAVESQNSAVKVQRLETDLQTTTQRAEKAETQGEVTARYVAELAKEMELREQKAKVVLAMSAATLQAEIGALKTEVSDRTEKLEESATWGTAEREWSAMRAAALSKELEALKTEVKDKTARLVQCERRAADGDAVRKWWETTGRAERELSELRARRAARLTKEIALLKKEIGLLKKEIGLLKEEKEAELVVCNAEWKEVVKGLKGEVREKTERLEECELREMGAEKVELEDAEGVEDDGDDDGLDAELEGCGSASDSDSDSDDETVVLDLEDLELMMPDVAMPEVSMPVDA</sequence>
<accession>A0A7C8IE56</accession>
<keyword evidence="1" id="KW-0175">Coiled coil</keyword>
<feature type="compositionally biased region" description="Acidic residues" evidence="2">
    <location>
        <begin position="543"/>
        <end position="561"/>
    </location>
</feature>
<feature type="coiled-coil region" evidence="1">
    <location>
        <begin position="83"/>
        <end position="110"/>
    </location>
</feature>
<evidence type="ECO:0000313" key="3">
    <source>
        <dbReference type="EMBL" id="KAF2874752.1"/>
    </source>
</evidence>